<name>A0A380TGZ6_9ZZZZ</name>
<dbReference type="UniPathway" id="UPA00050">
    <property type="reaction ID" value="UER00463"/>
</dbReference>
<dbReference type="CDD" id="cd18131">
    <property type="entry name" value="ASADH_C_bac_euk_like"/>
    <property type="match status" value="1"/>
</dbReference>
<evidence type="ECO:0000256" key="9">
    <source>
        <dbReference type="ARBA" id="ARBA00022915"/>
    </source>
</evidence>
<keyword evidence="7" id="KW-0791">Threonine biosynthesis</keyword>
<dbReference type="GO" id="GO:0004073">
    <property type="term" value="F:aspartate-semialdehyde dehydrogenase activity"/>
    <property type="evidence" value="ECO:0007669"/>
    <property type="project" value="UniProtKB-EC"/>
</dbReference>
<evidence type="ECO:0000256" key="11">
    <source>
        <dbReference type="ARBA" id="ARBA00023154"/>
    </source>
</evidence>
<evidence type="ECO:0000256" key="6">
    <source>
        <dbReference type="ARBA" id="ARBA00022605"/>
    </source>
</evidence>
<keyword evidence="12" id="KW-0486">Methionine biosynthesis</keyword>
<dbReference type="CDD" id="cd02316">
    <property type="entry name" value="VcASADH2_like_N"/>
    <property type="match status" value="1"/>
</dbReference>
<dbReference type="HAMAP" id="MF_02121">
    <property type="entry name" value="ASADH"/>
    <property type="match status" value="1"/>
</dbReference>
<accession>A0A380TGZ6</accession>
<keyword evidence="10 15" id="KW-0560">Oxidoreductase</keyword>
<protein>
    <recommendedName>
        <fullName evidence="5">aspartate-semialdehyde dehydrogenase</fullName>
        <ecNumber evidence="5">1.2.1.11</ecNumber>
    </recommendedName>
</protein>
<comment type="similarity">
    <text evidence="3">Belongs to the aspartate-semialdehyde dehydrogenase family.</text>
</comment>
<comment type="catalytic activity">
    <reaction evidence="13">
        <text>L-aspartate 4-semialdehyde + phosphate + NADP(+) = 4-phospho-L-aspartate + NADPH + H(+)</text>
        <dbReference type="Rhea" id="RHEA:24284"/>
        <dbReference type="ChEBI" id="CHEBI:15378"/>
        <dbReference type="ChEBI" id="CHEBI:43474"/>
        <dbReference type="ChEBI" id="CHEBI:57535"/>
        <dbReference type="ChEBI" id="CHEBI:57783"/>
        <dbReference type="ChEBI" id="CHEBI:58349"/>
        <dbReference type="ChEBI" id="CHEBI:537519"/>
        <dbReference type="EC" id="1.2.1.11"/>
    </reaction>
</comment>
<evidence type="ECO:0000313" key="15">
    <source>
        <dbReference type="EMBL" id="SUS07287.1"/>
    </source>
</evidence>
<keyword evidence="8" id="KW-0521">NADP</keyword>
<sequence>MSYRVAVVGATGNVGREMLSTLAERAFPAHEVVALASERSIGAEVSFGESQTLKVENLATFDFRGTDIVLSSPGAKVSQVFSPKAAAAGAVVIDNTSYFRMDPDVPLVVPEVNPDALASYRKRGIIANPNCSTIQMVVALKPLHDLARIRRVVVATYQSVSGAGKDAMDELFNQTRGIFVNEPAHRHQKKFTKQIAFNVIPHIDVFMEDGATKEEWKMAAETRKILDPDIKVIATCVRVPVFVGHAEAVTVEFERPITVEAAQAALREAPGVSVIDYRADEGYVTPVECVGEDAVYVSRLRKDPTVENGLSFWCVSDNLRKGAALNAVQIAEALVRANMLKAA</sequence>
<feature type="domain" description="Semialdehyde dehydrogenase NAD-binding" evidence="14">
    <location>
        <begin position="4"/>
        <end position="120"/>
    </location>
</feature>
<dbReference type="Pfam" id="PF01118">
    <property type="entry name" value="Semialdhyde_dh"/>
    <property type="match status" value="1"/>
</dbReference>
<dbReference type="AlphaFoldDB" id="A0A380TGZ6"/>
<evidence type="ECO:0000256" key="5">
    <source>
        <dbReference type="ARBA" id="ARBA00013120"/>
    </source>
</evidence>
<comment type="pathway">
    <text evidence="1">Amino-acid biosynthesis; L-methionine biosynthesis via de novo pathway; L-homoserine from L-aspartate: step 2/3.</text>
</comment>
<dbReference type="GO" id="GO:0009089">
    <property type="term" value="P:lysine biosynthetic process via diaminopimelate"/>
    <property type="evidence" value="ECO:0007669"/>
    <property type="project" value="UniProtKB-UniPathway"/>
</dbReference>
<dbReference type="GO" id="GO:0009086">
    <property type="term" value="P:methionine biosynthetic process"/>
    <property type="evidence" value="ECO:0007669"/>
    <property type="project" value="UniProtKB-KW"/>
</dbReference>
<dbReference type="UniPathway" id="UPA00034">
    <property type="reaction ID" value="UER00016"/>
</dbReference>
<evidence type="ECO:0000256" key="4">
    <source>
        <dbReference type="ARBA" id="ARBA00011738"/>
    </source>
</evidence>
<reference evidence="15" key="1">
    <citation type="submission" date="2018-07" db="EMBL/GenBank/DDBJ databases">
        <authorList>
            <person name="Quirk P.G."/>
            <person name="Krulwich T.A."/>
        </authorList>
    </citation>
    <scope>NUCLEOTIDE SEQUENCE</scope>
</reference>
<dbReference type="GO" id="GO:0019877">
    <property type="term" value="P:diaminopimelate biosynthetic process"/>
    <property type="evidence" value="ECO:0007669"/>
    <property type="project" value="UniProtKB-KW"/>
</dbReference>
<evidence type="ECO:0000259" key="14">
    <source>
        <dbReference type="SMART" id="SM00859"/>
    </source>
</evidence>
<evidence type="ECO:0000256" key="10">
    <source>
        <dbReference type="ARBA" id="ARBA00023002"/>
    </source>
</evidence>
<evidence type="ECO:0000256" key="1">
    <source>
        <dbReference type="ARBA" id="ARBA00005021"/>
    </source>
</evidence>
<dbReference type="PIRSF" id="PIRSF000148">
    <property type="entry name" value="ASA_dh"/>
    <property type="match status" value="1"/>
</dbReference>
<keyword evidence="11" id="KW-0457">Lysine biosynthesis</keyword>
<evidence type="ECO:0000256" key="7">
    <source>
        <dbReference type="ARBA" id="ARBA00022697"/>
    </source>
</evidence>
<dbReference type="SUPFAM" id="SSF51735">
    <property type="entry name" value="NAD(P)-binding Rossmann-fold domains"/>
    <property type="match status" value="1"/>
</dbReference>
<keyword evidence="9" id="KW-0220">Diaminopimelate biosynthesis</keyword>
<dbReference type="GO" id="GO:0050661">
    <property type="term" value="F:NADP binding"/>
    <property type="evidence" value="ECO:0007669"/>
    <property type="project" value="InterPro"/>
</dbReference>
<gene>
    <name evidence="15" type="primary">asd</name>
    <name evidence="15" type="ORF">DF3PB_4050004</name>
</gene>
<dbReference type="GO" id="GO:0009097">
    <property type="term" value="P:isoleucine biosynthetic process"/>
    <property type="evidence" value="ECO:0007669"/>
    <property type="project" value="InterPro"/>
</dbReference>
<dbReference type="Gene3D" id="3.30.360.10">
    <property type="entry name" value="Dihydrodipicolinate Reductase, domain 2"/>
    <property type="match status" value="1"/>
</dbReference>
<evidence type="ECO:0000256" key="8">
    <source>
        <dbReference type="ARBA" id="ARBA00022857"/>
    </source>
</evidence>
<dbReference type="InterPro" id="IPR036291">
    <property type="entry name" value="NAD(P)-bd_dom_sf"/>
</dbReference>
<dbReference type="NCBIfam" id="TIGR01296">
    <property type="entry name" value="asd_B"/>
    <property type="match status" value="1"/>
</dbReference>
<dbReference type="EMBL" id="UIDG01000341">
    <property type="protein sequence ID" value="SUS07287.1"/>
    <property type="molecule type" value="Genomic_DNA"/>
</dbReference>
<evidence type="ECO:0000256" key="12">
    <source>
        <dbReference type="ARBA" id="ARBA00023167"/>
    </source>
</evidence>
<evidence type="ECO:0000256" key="13">
    <source>
        <dbReference type="ARBA" id="ARBA00047891"/>
    </source>
</evidence>
<dbReference type="InterPro" id="IPR012080">
    <property type="entry name" value="Asp_semialdehyde_DH"/>
</dbReference>
<dbReference type="Pfam" id="PF02774">
    <property type="entry name" value="Semialdhyde_dhC"/>
    <property type="match status" value="1"/>
</dbReference>
<dbReference type="UniPathway" id="UPA00051">
    <property type="reaction ID" value="UER00464"/>
</dbReference>
<dbReference type="PANTHER" id="PTHR46278:SF2">
    <property type="entry name" value="ASPARTATE-SEMIALDEHYDE DEHYDROGENASE"/>
    <property type="match status" value="1"/>
</dbReference>
<dbReference type="InterPro" id="IPR012280">
    <property type="entry name" value="Semialdhyde_DH_dimer_dom"/>
</dbReference>
<dbReference type="GO" id="GO:0051287">
    <property type="term" value="F:NAD binding"/>
    <property type="evidence" value="ECO:0007669"/>
    <property type="project" value="InterPro"/>
</dbReference>
<dbReference type="NCBIfam" id="NF011456">
    <property type="entry name" value="PRK14874.1"/>
    <property type="match status" value="1"/>
</dbReference>
<dbReference type="Gene3D" id="3.40.50.720">
    <property type="entry name" value="NAD(P)-binding Rossmann-like Domain"/>
    <property type="match status" value="1"/>
</dbReference>
<dbReference type="PANTHER" id="PTHR46278">
    <property type="entry name" value="DEHYDROGENASE, PUTATIVE-RELATED"/>
    <property type="match status" value="1"/>
</dbReference>
<comment type="subunit">
    <text evidence="4">Homodimer.</text>
</comment>
<dbReference type="InterPro" id="IPR000534">
    <property type="entry name" value="Semialdehyde_DH_NAD-bd"/>
</dbReference>
<dbReference type="EC" id="1.2.1.11" evidence="5"/>
<evidence type="ECO:0000256" key="2">
    <source>
        <dbReference type="ARBA" id="ARBA00005097"/>
    </source>
</evidence>
<dbReference type="GO" id="GO:0046983">
    <property type="term" value="F:protein dimerization activity"/>
    <property type="evidence" value="ECO:0007669"/>
    <property type="project" value="InterPro"/>
</dbReference>
<proteinExistence type="inferred from homology"/>
<dbReference type="SMART" id="SM00859">
    <property type="entry name" value="Semialdhyde_dh"/>
    <property type="match status" value="1"/>
</dbReference>
<dbReference type="InterPro" id="IPR005986">
    <property type="entry name" value="Asp_semialdehyde_DH_beta"/>
</dbReference>
<dbReference type="SUPFAM" id="SSF55347">
    <property type="entry name" value="Glyceraldehyde-3-phosphate dehydrogenase-like, C-terminal domain"/>
    <property type="match status" value="1"/>
</dbReference>
<dbReference type="GO" id="GO:0009088">
    <property type="term" value="P:threonine biosynthetic process"/>
    <property type="evidence" value="ECO:0007669"/>
    <property type="project" value="UniProtKB-UniPathway"/>
</dbReference>
<keyword evidence="6" id="KW-0028">Amino-acid biosynthesis</keyword>
<organism evidence="15">
    <name type="scientific">metagenome</name>
    <dbReference type="NCBI Taxonomy" id="256318"/>
    <lineage>
        <taxon>unclassified sequences</taxon>
        <taxon>metagenomes</taxon>
    </lineage>
</organism>
<comment type="pathway">
    <text evidence="2">Amino-acid biosynthesis; L-threonine biosynthesis; L-threonine from L-aspartate: step 2/5.</text>
</comment>
<evidence type="ECO:0000256" key="3">
    <source>
        <dbReference type="ARBA" id="ARBA00010584"/>
    </source>
</evidence>